<evidence type="ECO:0000313" key="3">
    <source>
        <dbReference type="Proteomes" id="UP001465755"/>
    </source>
</evidence>
<evidence type="ECO:0000256" key="1">
    <source>
        <dbReference type="SAM" id="MobiDB-lite"/>
    </source>
</evidence>
<sequence>MVCYHKCSSSASCARYRDPKGFFLPIRLGRAKPHPEAQTLSPSGAPIWVKLPLAVLAAAALLQIYKRFKSGNSGSMTTLESRGLIDEDRHGKDIFYTDIMKNVNTVQMEELSKDQIAAARERRLKERESWTVDIDDIVLPDNHPFAVKKPVTKEDEELVEARLNVRRGLPLQDLSGRRGLPDDGRGGPPLEFPDPSSSAAVPAEAPSRVQRPGPRISTAKPNAPSPSKDWDLEKAESRRERGRQPAGSPAGR</sequence>
<keyword evidence="3" id="KW-1185">Reference proteome</keyword>
<protein>
    <submittedName>
        <fullName evidence="2">Uncharacterized protein</fullName>
    </submittedName>
</protein>
<comment type="caution">
    <text evidence="2">The sequence shown here is derived from an EMBL/GenBank/DDBJ whole genome shotgun (WGS) entry which is preliminary data.</text>
</comment>
<gene>
    <name evidence="2" type="ORF">WJX73_007339</name>
</gene>
<proteinExistence type="predicted"/>
<feature type="compositionally biased region" description="Basic and acidic residues" evidence="1">
    <location>
        <begin position="175"/>
        <end position="185"/>
    </location>
</feature>
<accession>A0AAW1P186</accession>
<evidence type="ECO:0000313" key="2">
    <source>
        <dbReference type="EMBL" id="KAK9802693.1"/>
    </source>
</evidence>
<organism evidence="2 3">
    <name type="scientific">Symbiochloris irregularis</name>
    <dbReference type="NCBI Taxonomy" id="706552"/>
    <lineage>
        <taxon>Eukaryota</taxon>
        <taxon>Viridiplantae</taxon>
        <taxon>Chlorophyta</taxon>
        <taxon>core chlorophytes</taxon>
        <taxon>Trebouxiophyceae</taxon>
        <taxon>Trebouxiales</taxon>
        <taxon>Trebouxiaceae</taxon>
        <taxon>Symbiochloris</taxon>
    </lineage>
</organism>
<dbReference type="EMBL" id="JALJOQ010000069">
    <property type="protein sequence ID" value="KAK9802693.1"/>
    <property type="molecule type" value="Genomic_DNA"/>
</dbReference>
<feature type="compositionally biased region" description="Basic and acidic residues" evidence="1">
    <location>
        <begin position="228"/>
        <end position="243"/>
    </location>
</feature>
<feature type="region of interest" description="Disordered" evidence="1">
    <location>
        <begin position="170"/>
        <end position="252"/>
    </location>
</feature>
<dbReference type="AlphaFoldDB" id="A0AAW1P186"/>
<dbReference type="Proteomes" id="UP001465755">
    <property type="component" value="Unassembled WGS sequence"/>
</dbReference>
<reference evidence="2 3" key="1">
    <citation type="journal article" date="2024" name="Nat. Commun.">
        <title>Phylogenomics reveals the evolutionary origins of lichenization in chlorophyte algae.</title>
        <authorList>
            <person name="Puginier C."/>
            <person name="Libourel C."/>
            <person name="Otte J."/>
            <person name="Skaloud P."/>
            <person name="Haon M."/>
            <person name="Grisel S."/>
            <person name="Petersen M."/>
            <person name="Berrin J.G."/>
            <person name="Delaux P.M."/>
            <person name="Dal Grande F."/>
            <person name="Keller J."/>
        </authorList>
    </citation>
    <scope>NUCLEOTIDE SEQUENCE [LARGE SCALE GENOMIC DNA]</scope>
    <source>
        <strain evidence="2 3">SAG 2036</strain>
    </source>
</reference>
<feature type="compositionally biased region" description="Low complexity" evidence="1">
    <location>
        <begin position="193"/>
        <end position="207"/>
    </location>
</feature>
<name>A0AAW1P186_9CHLO</name>